<keyword evidence="2" id="KW-0378">Hydrolase</keyword>
<name>A0A2H3NHQ1_9BACT</name>
<dbReference type="Gene3D" id="3.90.400.10">
    <property type="entry name" value="Oligo-1,6-glucosidase, Domain 2"/>
    <property type="match status" value="1"/>
</dbReference>
<dbReference type="InterPro" id="IPR013780">
    <property type="entry name" value="Glyco_hydro_b"/>
</dbReference>
<dbReference type="SMART" id="SM00642">
    <property type="entry name" value="Aamy"/>
    <property type="match status" value="1"/>
</dbReference>
<dbReference type="GO" id="GO:0009313">
    <property type="term" value="P:oligosaccharide catabolic process"/>
    <property type="evidence" value="ECO:0007669"/>
    <property type="project" value="TreeGrafter"/>
</dbReference>
<proteinExistence type="inferred from homology"/>
<dbReference type="Gene3D" id="3.20.20.80">
    <property type="entry name" value="Glycosidases"/>
    <property type="match status" value="1"/>
</dbReference>
<dbReference type="SUPFAM" id="SSF51445">
    <property type="entry name" value="(Trans)glycosidases"/>
    <property type="match status" value="1"/>
</dbReference>
<comment type="similarity">
    <text evidence="1">Belongs to the glycosyl hydrolase 13 family.</text>
</comment>
<dbReference type="FunFam" id="3.90.400.10:FF:000002">
    <property type="entry name" value="Sucrose isomerase"/>
    <property type="match status" value="1"/>
</dbReference>
<dbReference type="OrthoDB" id="9806009at2"/>
<dbReference type="SUPFAM" id="SSF51011">
    <property type="entry name" value="Glycosyl hydrolase domain"/>
    <property type="match status" value="1"/>
</dbReference>
<dbReference type="Gene3D" id="2.60.40.1180">
    <property type="entry name" value="Golgi alpha-mannosidase II"/>
    <property type="match status" value="1"/>
</dbReference>
<evidence type="ECO:0000313" key="5">
    <source>
        <dbReference type="EMBL" id="PEN04568.1"/>
    </source>
</evidence>
<protein>
    <submittedName>
        <fullName evidence="5">Alpha-amylase</fullName>
    </submittedName>
</protein>
<keyword evidence="6" id="KW-1185">Reference proteome</keyword>
<comment type="caution">
    <text evidence="5">The sequence shown here is derived from an EMBL/GenBank/DDBJ whole genome shotgun (WGS) entry which is preliminary data.</text>
</comment>
<dbReference type="Proteomes" id="UP000221024">
    <property type="component" value="Unassembled WGS sequence"/>
</dbReference>
<dbReference type="CDD" id="cd11331">
    <property type="entry name" value="AmyAc_OligoGlu_like"/>
    <property type="match status" value="1"/>
</dbReference>
<evidence type="ECO:0000256" key="3">
    <source>
        <dbReference type="ARBA" id="ARBA00023295"/>
    </source>
</evidence>
<gene>
    <name evidence="5" type="ORF">CRI93_14915</name>
</gene>
<sequence>MSDWWKDAAIYHIYPRSFQDTNGDGIGDLPGITQRLDYLAWLGVDAIWMSPVYPSPMADFGYDVSDHCDIDPMFGSLADMDALIAKAHALDLKVIMDFVPNHTSDEHPWFQASKSSREDPKRDWYYWKDPGHDGEPPTNWLSRFDGESAWAWDEATEQYYLHTFLKKQPDLNWRNPEVREAMCNVLRFWFDRGIDGFRVDVAYRVMKDPDFRDNPVNPDWTPDMDPSFRVHETRTKNIPDAHQFNRWIRAVADEYDDRVLVGEMNLKIPELVEHYGTPAAPEFHLPFNFRLVFTPWTAENVRALVDEYEAECPDHGWPNWVLSNHDQPRFATRAGRAQARCGHLFLLTARGTPTLYYGDELGMQNVEIPPEQVQDPWELLSPGLGLGRDPERTPMRWDASAHAGFCPPDVEPWLPVGASARVQNVALQREDDASMLQFVRRVLHLRAEHRALRRGSCRTLDAPDEVLLYERTGKANRFFVALNFSSSVQTVELPQPARRLLSTRMDTADVSVETQLSLRADEGVLLHAETDRP</sequence>
<dbReference type="InterPro" id="IPR013739">
    <property type="entry name" value="Beta_galactosidase_C"/>
</dbReference>
<dbReference type="AlphaFoldDB" id="A0A2H3NHQ1"/>
<dbReference type="Pfam" id="PF08533">
    <property type="entry name" value="Glyco_hydro_42C"/>
    <property type="match status" value="1"/>
</dbReference>
<dbReference type="RefSeq" id="WP_098063514.1">
    <property type="nucleotide sequence ID" value="NZ_PDEP01000026.1"/>
</dbReference>
<evidence type="ECO:0000256" key="1">
    <source>
        <dbReference type="ARBA" id="ARBA00008061"/>
    </source>
</evidence>
<feature type="domain" description="Glycosyl hydrolase family 13 catalytic" evidence="4">
    <location>
        <begin position="12"/>
        <end position="392"/>
    </location>
</feature>
<dbReference type="Pfam" id="PF00128">
    <property type="entry name" value="Alpha-amylase"/>
    <property type="match status" value="1"/>
</dbReference>
<dbReference type="EMBL" id="PDEP01000026">
    <property type="protein sequence ID" value="PEN04568.1"/>
    <property type="molecule type" value="Genomic_DNA"/>
</dbReference>
<evidence type="ECO:0000313" key="6">
    <source>
        <dbReference type="Proteomes" id="UP000221024"/>
    </source>
</evidence>
<dbReference type="PANTHER" id="PTHR10357">
    <property type="entry name" value="ALPHA-AMYLASE FAMILY MEMBER"/>
    <property type="match status" value="1"/>
</dbReference>
<evidence type="ECO:0000259" key="4">
    <source>
        <dbReference type="SMART" id="SM00642"/>
    </source>
</evidence>
<dbReference type="GO" id="GO:0004556">
    <property type="term" value="F:alpha-amylase activity"/>
    <property type="evidence" value="ECO:0007669"/>
    <property type="project" value="TreeGrafter"/>
</dbReference>
<accession>A0A2H3NHQ1</accession>
<evidence type="ECO:0000256" key="2">
    <source>
        <dbReference type="ARBA" id="ARBA00022801"/>
    </source>
</evidence>
<dbReference type="PANTHER" id="PTHR10357:SF179">
    <property type="entry name" value="NEUTRAL AND BASIC AMINO ACID TRANSPORT PROTEIN RBAT"/>
    <property type="match status" value="1"/>
</dbReference>
<dbReference type="InterPro" id="IPR006047">
    <property type="entry name" value="GH13_cat_dom"/>
</dbReference>
<keyword evidence="3" id="KW-0326">Glycosidase</keyword>
<dbReference type="InterPro" id="IPR045857">
    <property type="entry name" value="O16G_dom_2"/>
</dbReference>
<reference evidence="5 6" key="1">
    <citation type="submission" date="2017-10" db="EMBL/GenBank/DDBJ databases">
        <title>Draft genome of Longimonas halophila.</title>
        <authorList>
            <person name="Goh K.M."/>
            <person name="Shamsir M.S."/>
            <person name="Lim S.W."/>
        </authorList>
    </citation>
    <scope>NUCLEOTIDE SEQUENCE [LARGE SCALE GENOMIC DNA]</scope>
    <source>
        <strain evidence="5 6">KCTC 42399</strain>
    </source>
</reference>
<organism evidence="5 6">
    <name type="scientific">Longimonas halophila</name>
    <dbReference type="NCBI Taxonomy" id="1469170"/>
    <lineage>
        <taxon>Bacteria</taxon>
        <taxon>Pseudomonadati</taxon>
        <taxon>Rhodothermota</taxon>
        <taxon>Rhodothermia</taxon>
        <taxon>Rhodothermales</taxon>
        <taxon>Salisaetaceae</taxon>
        <taxon>Longimonas</taxon>
    </lineage>
</organism>
<dbReference type="InterPro" id="IPR017853">
    <property type="entry name" value="GH"/>
</dbReference>